<comment type="caution">
    <text evidence="11">The sequence shown here is derived from an EMBL/GenBank/DDBJ whole genome shotgun (WGS) entry which is preliminary data.</text>
</comment>
<comment type="similarity">
    <text evidence="1 7 8">Belongs to the universal ribosomal protein uS4 family.</text>
</comment>
<feature type="domain" description="RNA-binding S4" evidence="9">
    <location>
        <begin position="95"/>
        <end position="157"/>
    </location>
</feature>
<dbReference type="Gene3D" id="1.10.1050.10">
    <property type="entry name" value="Ribosomal Protein S4 Delta 41, Chain A, domain 1"/>
    <property type="match status" value="1"/>
</dbReference>
<dbReference type="FunFam" id="3.10.290.10:FF:000001">
    <property type="entry name" value="30S ribosomal protein S4"/>
    <property type="match status" value="1"/>
</dbReference>
<name>A0A1G1VLV2_9BACT</name>
<evidence type="ECO:0000256" key="1">
    <source>
        <dbReference type="ARBA" id="ARBA00007465"/>
    </source>
</evidence>
<dbReference type="GO" id="GO:0006412">
    <property type="term" value="P:translation"/>
    <property type="evidence" value="ECO:0007669"/>
    <property type="project" value="UniProtKB-UniRule"/>
</dbReference>
<comment type="subunit">
    <text evidence="7">Part of the 30S ribosomal subunit. Contacts protein S5. The interaction surface between S4 and S5 is involved in control of translational fidelity.</text>
</comment>
<dbReference type="InterPro" id="IPR001912">
    <property type="entry name" value="Ribosomal_uS4_N"/>
</dbReference>
<evidence type="ECO:0000256" key="5">
    <source>
        <dbReference type="ARBA" id="ARBA00023274"/>
    </source>
</evidence>
<keyword evidence="2 7" id="KW-0699">rRNA-binding</keyword>
<dbReference type="NCBIfam" id="NF003717">
    <property type="entry name" value="PRK05327.1"/>
    <property type="match status" value="1"/>
</dbReference>
<dbReference type="SMART" id="SM00363">
    <property type="entry name" value="S4"/>
    <property type="match status" value="1"/>
</dbReference>
<evidence type="ECO:0000259" key="10">
    <source>
        <dbReference type="SMART" id="SM01390"/>
    </source>
</evidence>
<evidence type="ECO:0000256" key="6">
    <source>
        <dbReference type="ARBA" id="ARBA00035254"/>
    </source>
</evidence>
<comment type="function">
    <text evidence="7">With S5 and S12 plays an important role in translational accuracy.</text>
</comment>
<evidence type="ECO:0000256" key="3">
    <source>
        <dbReference type="ARBA" id="ARBA00022884"/>
    </source>
</evidence>
<keyword evidence="5 7" id="KW-0687">Ribonucleoprotein</keyword>
<evidence type="ECO:0000256" key="4">
    <source>
        <dbReference type="ARBA" id="ARBA00022980"/>
    </source>
</evidence>
<protein>
    <recommendedName>
        <fullName evidence="6 7">Small ribosomal subunit protein uS4</fullName>
    </recommendedName>
</protein>
<reference evidence="11 12" key="1">
    <citation type="journal article" date="2016" name="Nat. Commun.">
        <title>Thousands of microbial genomes shed light on interconnected biogeochemical processes in an aquifer system.</title>
        <authorList>
            <person name="Anantharaman K."/>
            <person name="Brown C.T."/>
            <person name="Hug L.A."/>
            <person name="Sharon I."/>
            <person name="Castelle C.J."/>
            <person name="Probst A.J."/>
            <person name="Thomas B.C."/>
            <person name="Singh A."/>
            <person name="Wilkins M.J."/>
            <person name="Karaoz U."/>
            <person name="Brodie E.L."/>
            <person name="Williams K.H."/>
            <person name="Hubbard S.S."/>
            <person name="Banfield J.F."/>
        </authorList>
    </citation>
    <scope>NUCLEOTIDE SEQUENCE [LARGE SCALE GENOMIC DNA]</scope>
</reference>
<dbReference type="PROSITE" id="PS50889">
    <property type="entry name" value="S4"/>
    <property type="match status" value="1"/>
</dbReference>
<evidence type="ECO:0000313" key="12">
    <source>
        <dbReference type="Proteomes" id="UP000179069"/>
    </source>
</evidence>
<dbReference type="GO" id="GO:0019843">
    <property type="term" value="F:rRNA binding"/>
    <property type="evidence" value="ECO:0007669"/>
    <property type="project" value="UniProtKB-UniRule"/>
</dbReference>
<comment type="function">
    <text evidence="7">One of the primary rRNA binding proteins, it binds directly to 16S rRNA where it nucleates assembly of the body of the 30S subunit.</text>
</comment>
<dbReference type="HAMAP" id="MF_01306_B">
    <property type="entry name" value="Ribosomal_uS4_B"/>
    <property type="match status" value="1"/>
</dbReference>
<evidence type="ECO:0000256" key="7">
    <source>
        <dbReference type="HAMAP-Rule" id="MF_01306"/>
    </source>
</evidence>
<dbReference type="CDD" id="cd00165">
    <property type="entry name" value="S4"/>
    <property type="match status" value="1"/>
</dbReference>
<dbReference type="Gene3D" id="3.10.290.10">
    <property type="entry name" value="RNA-binding S4 domain"/>
    <property type="match status" value="1"/>
</dbReference>
<dbReference type="GO" id="GO:0042274">
    <property type="term" value="P:ribosomal small subunit biogenesis"/>
    <property type="evidence" value="ECO:0007669"/>
    <property type="project" value="TreeGrafter"/>
</dbReference>
<evidence type="ECO:0000256" key="2">
    <source>
        <dbReference type="ARBA" id="ARBA00022730"/>
    </source>
</evidence>
<dbReference type="InterPro" id="IPR002942">
    <property type="entry name" value="S4_RNA-bd"/>
</dbReference>
<keyword evidence="3 7" id="KW-0694">RNA-binding</keyword>
<dbReference type="SUPFAM" id="SSF55174">
    <property type="entry name" value="Alpha-L RNA-binding motif"/>
    <property type="match status" value="1"/>
</dbReference>
<keyword evidence="4 7" id="KW-0689">Ribosomal protein</keyword>
<dbReference type="PANTHER" id="PTHR11831">
    <property type="entry name" value="30S 40S RIBOSOMAL PROTEIN"/>
    <property type="match status" value="1"/>
</dbReference>
<dbReference type="SMART" id="SM01390">
    <property type="entry name" value="Ribosomal_S4"/>
    <property type="match status" value="1"/>
</dbReference>
<dbReference type="Pfam" id="PF01479">
    <property type="entry name" value="S4"/>
    <property type="match status" value="1"/>
</dbReference>
<dbReference type="Pfam" id="PF00163">
    <property type="entry name" value="Ribosomal_S4"/>
    <property type="match status" value="1"/>
</dbReference>
<dbReference type="InterPro" id="IPR022801">
    <property type="entry name" value="Ribosomal_uS4"/>
</dbReference>
<sequence length="202" mass="23346">MSRYTGPKNKKARRIGKDLELTTSSQKLLRRLGIPPGQHGRRGRRRISDYGKQLLEKQRVKWTYGVQERQFRRYFQNALKKKGQTGEELLRTLERRLDNVVYRLALTPTRNMARQLVSHGHVRVDGKKVSIPSYATKPGNVISLSDKALKIPQTEALAKEKKPDIPAWLSRKAAVGKIERLPVREDMDADINEQYIVEVYSR</sequence>
<evidence type="ECO:0000313" key="11">
    <source>
        <dbReference type="EMBL" id="OGY16371.1"/>
    </source>
</evidence>
<dbReference type="GO" id="GO:0003735">
    <property type="term" value="F:structural constituent of ribosome"/>
    <property type="evidence" value="ECO:0007669"/>
    <property type="project" value="InterPro"/>
</dbReference>
<dbReference type="GO" id="GO:0015935">
    <property type="term" value="C:small ribosomal subunit"/>
    <property type="evidence" value="ECO:0007669"/>
    <property type="project" value="InterPro"/>
</dbReference>
<dbReference type="AlphaFoldDB" id="A0A1G1VLV2"/>
<gene>
    <name evidence="7" type="primary">rpsD</name>
    <name evidence="11" type="ORF">A2785_00265</name>
</gene>
<dbReference type="PANTHER" id="PTHR11831:SF4">
    <property type="entry name" value="SMALL RIBOSOMAL SUBUNIT PROTEIN US4M"/>
    <property type="match status" value="1"/>
</dbReference>
<dbReference type="Proteomes" id="UP000179069">
    <property type="component" value="Unassembled WGS sequence"/>
</dbReference>
<feature type="domain" description="Small ribosomal subunit protein uS4 N-terminal" evidence="10">
    <location>
        <begin position="3"/>
        <end position="94"/>
    </location>
</feature>
<dbReference type="InterPro" id="IPR018079">
    <property type="entry name" value="Ribosomal_uS4_CS"/>
</dbReference>
<dbReference type="InterPro" id="IPR005709">
    <property type="entry name" value="Ribosomal_uS4_bac-type"/>
</dbReference>
<accession>A0A1G1VLV2</accession>
<organism evidence="11 12">
    <name type="scientific">Candidatus Chisholmbacteria bacterium RIFCSPHIGHO2_01_FULL_49_18</name>
    <dbReference type="NCBI Taxonomy" id="1797590"/>
    <lineage>
        <taxon>Bacteria</taxon>
        <taxon>Candidatus Chisholmiibacteriota</taxon>
    </lineage>
</organism>
<dbReference type="PROSITE" id="PS00632">
    <property type="entry name" value="RIBOSOMAL_S4"/>
    <property type="match status" value="1"/>
</dbReference>
<evidence type="ECO:0000259" key="9">
    <source>
        <dbReference type="SMART" id="SM00363"/>
    </source>
</evidence>
<dbReference type="NCBIfam" id="TIGR01017">
    <property type="entry name" value="rpsD_bact"/>
    <property type="match status" value="1"/>
</dbReference>
<dbReference type="InterPro" id="IPR036986">
    <property type="entry name" value="S4_RNA-bd_sf"/>
</dbReference>
<proteinExistence type="inferred from homology"/>
<dbReference type="EMBL" id="MHCI01000017">
    <property type="protein sequence ID" value="OGY16371.1"/>
    <property type="molecule type" value="Genomic_DNA"/>
</dbReference>
<evidence type="ECO:0000256" key="8">
    <source>
        <dbReference type="RuleBase" id="RU003699"/>
    </source>
</evidence>